<feature type="region of interest" description="Disordered" evidence="1">
    <location>
        <begin position="1"/>
        <end position="41"/>
    </location>
</feature>
<sequence length="59" mass="6398">PLPNPLIPCGYTRNDLKQTHSNSSSLAPTTGTTTLPSSSTSLKEQFNIERLDRKIVATV</sequence>
<dbReference type="Proteomes" id="UP000663829">
    <property type="component" value="Unassembled WGS sequence"/>
</dbReference>
<reference evidence="2" key="1">
    <citation type="submission" date="2021-02" db="EMBL/GenBank/DDBJ databases">
        <authorList>
            <person name="Nowell W R."/>
        </authorList>
    </citation>
    <scope>NUCLEOTIDE SEQUENCE</scope>
</reference>
<name>A0A816GCY9_9BILA</name>
<proteinExistence type="predicted"/>
<organism evidence="2 4">
    <name type="scientific">Didymodactylos carnosus</name>
    <dbReference type="NCBI Taxonomy" id="1234261"/>
    <lineage>
        <taxon>Eukaryota</taxon>
        <taxon>Metazoa</taxon>
        <taxon>Spiralia</taxon>
        <taxon>Gnathifera</taxon>
        <taxon>Rotifera</taxon>
        <taxon>Eurotatoria</taxon>
        <taxon>Bdelloidea</taxon>
        <taxon>Philodinida</taxon>
        <taxon>Philodinidae</taxon>
        <taxon>Didymodactylos</taxon>
    </lineage>
</organism>
<feature type="non-terminal residue" evidence="2">
    <location>
        <position position="1"/>
    </location>
</feature>
<protein>
    <submittedName>
        <fullName evidence="2">Uncharacterized protein</fullName>
    </submittedName>
</protein>
<evidence type="ECO:0000313" key="3">
    <source>
        <dbReference type="EMBL" id="CAF4649095.1"/>
    </source>
</evidence>
<evidence type="ECO:0000313" key="2">
    <source>
        <dbReference type="EMBL" id="CAF1672063.1"/>
    </source>
</evidence>
<dbReference type="AlphaFoldDB" id="A0A816GCY9"/>
<feature type="compositionally biased region" description="Low complexity" evidence="1">
    <location>
        <begin position="23"/>
        <end position="41"/>
    </location>
</feature>
<gene>
    <name evidence="2" type="ORF">GPM918_LOCUS46349</name>
    <name evidence="3" type="ORF">SRO942_LOCUS50353</name>
</gene>
<dbReference type="Proteomes" id="UP000681722">
    <property type="component" value="Unassembled WGS sequence"/>
</dbReference>
<comment type="caution">
    <text evidence="2">The sequence shown here is derived from an EMBL/GenBank/DDBJ whole genome shotgun (WGS) entry which is preliminary data.</text>
</comment>
<dbReference type="EMBL" id="CAJOBC010141984">
    <property type="protein sequence ID" value="CAF4649095.1"/>
    <property type="molecule type" value="Genomic_DNA"/>
</dbReference>
<dbReference type="EMBL" id="CAJNOQ010061425">
    <property type="protein sequence ID" value="CAF1672063.1"/>
    <property type="molecule type" value="Genomic_DNA"/>
</dbReference>
<evidence type="ECO:0000313" key="4">
    <source>
        <dbReference type="Proteomes" id="UP000663829"/>
    </source>
</evidence>
<accession>A0A816GCY9</accession>
<keyword evidence="4" id="KW-1185">Reference proteome</keyword>
<evidence type="ECO:0000256" key="1">
    <source>
        <dbReference type="SAM" id="MobiDB-lite"/>
    </source>
</evidence>